<dbReference type="Proteomes" id="UP000474104">
    <property type="component" value="Unassembled WGS sequence"/>
</dbReference>
<dbReference type="RefSeq" id="WP_004072616.1">
    <property type="nucleotide sequence ID" value="NZ_VIRB01000061.1"/>
</dbReference>
<evidence type="ECO:0000313" key="3">
    <source>
        <dbReference type="Proteomes" id="UP000474104"/>
    </source>
</evidence>
<feature type="domain" description="Oxidoreductase DRL-like catalytic" evidence="1">
    <location>
        <begin position="160"/>
        <end position="324"/>
    </location>
</feature>
<dbReference type="PROSITE" id="PS51257">
    <property type="entry name" value="PROKAR_LIPOPROTEIN"/>
    <property type="match status" value="1"/>
</dbReference>
<dbReference type="PANTHER" id="PTHR37850:SF2">
    <property type="entry name" value="SAF DOMAIN PROTEIN"/>
    <property type="match status" value="1"/>
</dbReference>
<dbReference type="SUPFAM" id="SSF51735">
    <property type="entry name" value="NAD(P)-binding Rossmann-fold domains"/>
    <property type="match status" value="1"/>
</dbReference>
<dbReference type="InterPro" id="IPR036291">
    <property type="entry name" value="NAD(P)-bd_dom_sf"/>
</dbReference>
<dbReference type="OrthoDB" id="9777844at2"/>
<evidence type="ECO:0000313" key="2">
    <source>
        <dbReference type="EMBL" id="NDO68895.1"/>
    </source>
</evidence>
<gene>
    <name evidence="2" type="ORF">FMM80_09465</name>
</gene>
<name>A0A9X5C6E1_9FIRM</name>
<dbReference type="EMBL" id="VIRB01000061">
    <property type="protein sequence ID" value="NDO68895.1"/>
    <property type="molecule type" value="Genomic_DNA"/>
</dbReference>
<dbReference type="InterPro" id="IPR048423">
    <property type="entry name" value="DRL_cat"/>
</dbReference>
<dbReference type="AlphaFoldDB" id="A0A9X5C6E1"/>
<proteinExistence type="predicted"/>
<dbReference type="CDD" id="cd11616">
    <property type="entry name" value="SAF_DH_OX_like"/>
    <property type="match status" value="1"/>
</dbReference>
<comment type="caution">
    <text evidence="2">The sequence shown here is derived from an EMBL/GenBank/DDBJ whole genome shotgun (WGS) entry which is preliminary data.</text>
</comment>
<protein>
    <submittedName>
        <fullName evidence="2">NAD(P)-dependent oxidoreductase</fullName>
    </submittedName>
</protein>
<reference evidence="2 3" key="1">
    <citation type="submission" date="2019-07" db="EMBL/GenBank/DDBJ databases">
        <title>Draft genome sequences of 15 bacterial species constituting the stable defined intestinal microbiota of the GM15 gnotobiotic mouse model.</title>
        <authorList>
            <person name="Elie C."/>
            <person name="Mathieu A."/>
            <person name="Saliou A."/>
            <person name="Darnaud M."/>
            <person name="Leulier F."/>
            <person name="Tamellini A."/>
        </authorList>
    </citation>
    <scope>NUCLEOTIDE SEQUENCE [LARGE SCALE GENOMIC DNA]</scope>
    <source>
        <strain evidence="3">ASF 502</strain>
    </source>
</reference>
<accession>A0A9X5C6E1</accession>
<organism evidence="2 3">
    <name type="scientific">Schaedlerella arabinosiphila</name>
    <dbReference type="NCBI Taxonomy" id="2044587"/>
    <lineage>
        <taxon>Bacteria</taxon>
        <taxon>Bacillati</taxon>
        <taxon>Bacillota</taxon>
        <taxon>Clostridia</taxon>
        <taxon>Lachnospirales</taxon>
        <taxon>Lachnospiraceae</taxon>
        <taxon>Schaedlerella</taxon>
    </lineage>
</organism>
<dbReference type="Pfam" id="PF21135">
    <property type="entry name" value="DRL_cat"/>
    <property type="match status" value="1"/>
</dbReference>
<dbReference type="Gene3D" id="3.40.50.720">
    <property type="entry name" value="NAD(P)-binding Rossmann-like Domain"/>
    <property type="match status" value="1"/>
</dbReference>
<dbReference type="PANTHER" id="PTHR37850">
    <property type="entry name" value="STRU PROTEIN"/>
    <property type="match status" value="1"/>
</dbReference>
<sequence length="433" mass="47291">MYEIDRKLMELEDKQTPIHVSLIGCGQMGKDIIAQISKMKGIVCDIAVDIDTDFVLDGYGQAGYSPEDIVVAEDLKKVEEAVREGKKVAASDYRLAVAARQTQVVIDATGSPEMGARITLECIFYKKHIVMMNVECDVTIGPILRKLCEQAGIVYSLTAGDEPGSICEIYRFAKSLGFKVVAAGKGKNNPLDFYATPDTPEWAGKAKERKMAPRMLVEFVDGSKTMIEMAAVSNATGLVPDVRGMHCAKCNVDELKTVFSLKSQGGVLEKEGVVDFAIGNVAPGVFVVVTTDNQRIIDGLVQRDMGQGPNYLLYRPYHLCSIETPITAAQAVLYGESSGHPMDHLTSECITIAKRDLKKGEVLDSIGEYCYRASIDLHSVARDGNMLPVGLAKGAVMKCDAEKDTVLTYDMVELSEKSVLVQLRRIQDQMLNA</sequence>
<evidence type="ECO:0000259" key="1">
    <source>
        <dbReference type="Pfam" id="PF21135"/>
    </source>
</evidence>